<dbReference type="AlphaFoldDB" id="A0A1G9QZZ5"/>
<proteinExistence type="predicted"/>
<feature type="transmembrane region" description="Helical" evidence="1">
    <location>
        <begin position="64"/>
        <end position="88"/>
    </location>
</feature>
<dbReference type="EMBL" id="LT629700">
    <property type="protein sequence ID" value="SDM16513.1"/>
    <property type="molecule type" value="Genomic_DNA"/>
</dbReference>
<dbReference type="STRING" id="38302.SAMN04488535_2187"/>
<organism evidence="2 3">
    <name type="scientific">Corynebacterium mycetoides</name>
    <dbReference type="NCBI Taxonomy" id="38302"/>
    <lineage>
        <taxon>Bacteria</taxon>
        <taxon>Bacillati</taxon>
        <taxon>Actinomycetota</taxon>
        <taxon>Actinomycetes</taxon>
        <taxon>Mycobacteriales</taxon>
        <taxon>Corynebacteriaceae</taxon>
        <taxon>Corynebacterium</taxon>
    </lineage>
</organism>
<feature type="transmembrane region" description="Helical" evidence="1">
    <location>
        <begin position="293"/>
        <end position="312"/>
    </location>
</feature>
<dbReference type="OrthoDB" id="3520547at2"/>
<gene>
    <name evidence="2" type="ORF">SAMN04488535_2187</name>
</gene>
<feature type="transmembrane region" description="Helical" evidence="1">
    <location>
        <begin position="161"/>
        <end position="180"/>
    </location>
</feature>
<evidence type="ECO:0000313" key="2">
    <source>
        <dbReference type="EMBL" id="SDM16513.1"/>
    </source>
</evidence>
<keyword evidence="1" id="KW-1133">Transmembrane helix</keyword>
<dbReference type="Proteomes" id="UP000199350">
    <property type="component" value="Chromosome I"/>
</dbReference>
<feature type="transmembrane region" description="Helical" evidence="1">
    <location>
        <begin position="266"/>
        <end position="287"/>
    </location>
</feature>
<feature type="transmembrane region" description="Helical" evidence="1">
    <location>
        <begin position="192"/>
        <end position="221"/>
    </location>
</feature>
<evidence type="ECO:0000313" key="3">
    <source>
        <dbReference type="Proteomes" id="UP000199350"/>
    </source>
</evidence>
<dbReference type="InterPro" id="IPR021941">
    <property type="entry name" value="DUF3556_TM"/>
</dbReference>
<name>A0A1G9QZZ5_9CORY</name>
<sequence>MSVCGSQVRASQRSGSAPQSRLFYLFKCTAYVVIGLTVSTLFAGVGNPLNVSNWWAEPIVYQKFLLFAILWELCGLGASSGPAGFHYVPRFGANKYWSKVGVIKRPPFGGRLPGQGGDTRSIVDVAVYYALALSLVVGIVIPPTNHDYVAEYIPGADGGMLPMWSILVPLVLILFLGYRCQHLFLGMRNDQYFLALLFALVLNPHDYIIGVKMIIVLVWMGAGVSKFGRHFEYVVPVMMANAPYMLSKRVSRLFFRKHPHDLQPSWLSLAMAHVLGTVVELICPLVLLLSGNFYAAAIAAFVIIGMHIVIILSMPIAVPLEWNIHYILLTVFIFFGFPVWEGYGLGSISSVWAGVFIFFCVLIGPVLGNLKPEWISFLISMRQYAGNWACTVWAFSPEGIEKMYTDYPGAIPPPEEIIKAGFGEEAKFKLMDKVLAWRSMHSQGRGLLSLLTRELGPAVDGYELREGEYMSAWLLGWNFGEGHFHVPTIWPSVQKHLNFKPGECVVAYVESQPLHKSTQRYVIYDMALGVLETGEWKVKDCISEQPWLPNGPIPVNPDPEFQGRQFLHERIALYTRDAQQPVPQV</sequence>
<feature type="transmembrane region" description="Helical" evidence="1">
    <location>
        <begin position="324"/>
        <end position="343"/>
    </location>
</feature>
<dbReference type="RefSeq" id="WP_092151959.1">
    <property type="nucleotide sequence ID" value="NZ_LT629700.1"/>
</dbReference>
<feature type="transmembrane region" description="Helical" evidence="1">
    <location>
        <begin position="121"/>
        <end position="141"/>
    </location>
</feature>
<protein>
    <recommendedName>
        <fullName evidence="4">DUF3556 domain-containing protein</fullName>
    </recommendedName>
</protein>
<accession>A0A1G9QZZ5</accession>
<keyword evidence="1" id="KW-0472">Membrane</keyword>
<feature type="transmembrane region" description="Helical" evidence="1">
    <location>
        <begin position="349"/>
        <end position="370"/>
    </location>
</feature>
<keyword evidence="3" id="KW-1185">Reference proteome</keyword>
<reference evidence="3" key="1">
    <citation type="submission" date="2016-10" db="EMBL/GenBank/DDBJ databases">
        <authorList>
            <person name="Varghese N."/>
            <person name="Submissions S."/>
        </authorList>
    </citation>
    <scope>NUCLEOTIDE SEQUENCE [LARGE SCALE GENOMIC DNA]</scope>
    <source>
        <strain evidence="3">DSM 20632</strain>
    </source>
</reference>
<dbReference type="Pfam" id="PF12077">
    <property type="entry name" value="DUF3556"/>
    <property type="match status" value="1"/>
</dbReference>
<feature type="transmembrane region" description="Helical" evidence="1">
    <location>
        <begin position="22"/>
        <end position="44"/>
    </location>
</feature>
<evidence type="ECO:0000256" key="1">
    <source>
        <dbReference type="SAM" id="Phobius"/>
    </source>
</evidence>
<evidence type="ECO:0008006" key="4">
    <source>
        <dbReference type="Google" id="ProtNLM"/>
    </source>
</evidence>
<keyword evidence="1" id="KW-0812">Transmembrane</keyword>